<feature type="region of interest" description="Disordered" evidence="1">
    <location>
        <begin position="276"/>
        <end position="295"/>
    </location>
</feature>
<dbReference type="EMBL" id="JAUEPU010000079">
    <property type="protein sequence ID" value="KAK0480977.1"/>
    <property type="molecule type" value="Genomic_DNA"/>
</dbReference>
<evidence type="ECO:0000256" key="1">
    <source>
        <dbReference type="SAM" id="MobiDB-lite"/>
    </source>
</evidence>
<name>A0AA39PB58_9AGAR</name>
<organism evidence="2 3">
    <name type="scientific">Armillaria luteobubalina</name>
    <dbReference type="NCBI Taxonomy" id="153913"/>
    <lineage>
        <taxon>Eukaryota</taxon>
        <taxon>Fungi</taxon>
        <taxon>Dikarya</taxon>
        <taxon>Basidiomycota</taxon>
        <taxon>Agaricomycotina</taxon>
        <taxon>Agaricomycetes</taxon>
        <taxon>Agaricomycetidae</taxon>
        <taxon>Agaricales</taxon>
        <taxon>Marasmiineae</taxon>
        <taxon>Physalacriaceae</taxon>
        <taxon>Armillaria</taxon>
    </lineage>
</organism>
<proteinExistence type="predicted"/>
<feature type="compositionally biased region" description="Basic and acidic residues" evidence="1">
    <location>
        <begin position="278"/>
        <end position="287"/>
    </location>
</feature>
<keyword evidence="3" id="KW-1185">Reference proteome</keyword>
<gene>
    <name evidence="2" type="ORF">EDD18DRAFT_1113418</name>
</gene>
<evidence type="ECO:0000313" key="3">
    <source>
        <dbReference type="Proteomes" id="UP001175228"/>
    </source>
</evidence>
<sequence length="476" mass="53466">MSDVVVVSKCHDVNFADLEPTLAEEDDGQLLSSAGEFRLGFGVHYPGRSIGRKLDDIVQHPYHVVRTLSNTKTGLVPGLLPTNAFSTQTQTSSLASGVEELDGWNECDGLGRSIAELGLPSVTTTRITTFRSREEVIVVNKRGSLHIVEGERDKVRRAGKGCQCGDGGSGPRFDERRLRTKSNHESARRTWDIQSNRPHTPAVIRVFRVDTPVRSPARREYTAVITAATEPVKDICQFTLSWREIKLRAAGERTQMTNIGIIRDFDTMWIRNDLQENDPERRTERVPKSPQFKRNPTSLASCVRKGFTKRLNVHFDELEFCDGGDGVHDGMDGASFKAANLRLLDRFFKPRYVKHRSSLLSAPVRRGRTPLRAIPDSDSSAGADGGGSGSRSPVKHSHIIPLRVQRVDCQSYDALRTREFIIPTPDFGILLNTSRQPKRKTDIRVAWTENKRREIDERSQDYVSYAIKDIHPIATR</sequence>
<comment type="caution">
    <text evidence="2">The sequence shown here is derived from an EMBL/GenBank/DDBJ whole genome shotgun (WGS) entry which is preliminary data.</text>
</comment>
<feature type="region of interest" description="Disordered" evidence="1">
    <location>
        <begin position="369"/>
        <end position="397"/>
    </location>
</feature>
<dbReference type="AlphaFoldDB" id="A0AA39PB58"/>
<evidence type="ECO:0000313" key="2">
    <source>
        <dbReference type="EMBL" id="KAK0480977.1"/>
    </source>
</evidence>
<accession>A0AA39PB58</accession>
<dbReference type="Proteomes" id="UP001175228">
    <property type="component" value="Unassembled WGS sequence"/>
</dbReference>
<protein>
    <submittedName>
        <fullName evidence="2">Uncharacterized protein</fullName>
    </submittedName>
</protein>
<reference evidence="2" key="1">
    <citation type="submission" date="2023-06" db="EMBL/GenBank/DDBJ databases">
        <authorList>
            <consortium name="Lawrence Berkeley National Laboratory"/>
            <person name="Ahrendt S."/>
            <person name="Sahu N."/>
            <person name="Indic B."/>
            <person name="Wong-Bajracharya J."/>
            <person name="Merenyi Z."/>
            <person name="Ke H.-M."/>
            <person name="Monk M."/>
            <person name="Kocsube S."/>
            <person name="Drula E."/>
            <person name="Lipzen A."/>
            <person name="Balint B."/>
            <person name="Henrissat B."/>
            <person name="Andreopoulos B."/>
            <person name="Martin F.M."/>
            <person name="Harder C.B."/>
            <person name="Rigling D."/>
            <person name="Ford K.L."/>
            <person name="Foster G.D."/>
            <person name="Pangilinan J."/>
            <person name="Papanicolaou A."/>
            <person name="Barry K."/>
            <person name="LaButti K."/>
            <person name="Viragh M."/>
            <person name="Koriabine M."/>
            <person name="Yan M."/>
            <person name="Riley R."/>
            <person name="Champramary S."/>
            <person name="Plett K.L."/>
            <person name="Tsai I.J."/>
            <person name="Slot J."/>
            <person name="Sipos G."/>
            <person name="Plett J."/>
            <person name="Nagy L.G."/>
            <person name="Grigoriev I.V."/>
        </authorList>
    </citation>
    <scope>NUCLEOTIDE SEQUENCE</scope>
    <source>
        <strain evidence="2">HWK02</strain>
    </source>
</reference>